<comment type="caution">
    <text evidence="2">The sequence shown here is derived from an EMBL/GenBank/DDBJ whole genome shotgun (WGS) entry which is preliminary data.</text>
</comment>
<evidence type="ECO:0000313" key="2">
    <source>
        <dbReference type="EMBL" id="MQW38571.1"/>
    </source>
</evidence>
<reference evidence="2 3" key="1">
    <citation type="submission" date="2019-10" db="EMBL/GenBank/DDBJ databases">
        <authorList>
            <person name="Dong K."/>
        </authorList>
    </citation>
    <scope>NUCLEOTIDE SEQUENCE [LARGE SCALE GENOMIC DNA]</scope>
    <source>
        <strain evidence="2 3">DSM 28960</strain>
    </source>
</reference>
<dbReference type="AlphaFoldDB" id="A0A7X2CZU5"/>
<dbReference type="PANTHER" id="PTHR43830:SF3">
    <property type="entry name" value="PROTEIN PSP1"/>
    <property type="match status" value="1"/>
</dbReference>
<gene>
    <name evidence="2" type="ORF">GHI93_01225</name>
</gene>
<name>A0A7X2CZU5_9LACT</name>
<dbReference type="EMBL" id="WITJ01000002">
    <property type="protein sequence ID" value="MQW38571.1"/>
    <property type="molecule type" value="Genomic_DNA"/>
</dbReference>
<dbReference type="PROSITE" id="PS51411">
    <property type="entry name" value="PSP1_C"/>
    <property type="match status" value="1"/>
</dbReference>
<organism evidence="2 3">
    <name type="scientific">Lactococcus hircilactis</name>
    <dbReference type="NCBI Taxonomy" id="1494462"/>
    <lineage>
        <taxon>Bacteria</taxon>
        <taxon>Bacillati</taxon>
        <taxon>Bacillota</taxon>
        <taxon>Bacilli</taxon>
        <taxon>Lactobacillales</taxon>
        <taxon>Streptococcaceae</taxon>
        <taxon>Lactococcus</taxon>
    </lineage>
</organism>
<evidence type="ECO:0000313" key="3">
    <source>
        <dbReference type="Proteomes" id="UP000439550"/>
    </source>
</evidence>
<dbReference type="PANTHER" id="PTHR43830">
    <property type="entry name" value="PROTEIN PSP1"/>
    <property type="match status" value="1"/>
</dbReference>
<dbReference type="OrthoDB" id="9779344at2"/>
<dbReference type="Proteomes" id="UP000439550">
    <property type="component" value="Unassembled WGS sequence"/>
</dbReference>
<dbReference type="NCBIfam" id="NF041131">
    <property type="entry name" value="RicT_YaaT_fam"/>
    <property type="match status" value="1"/>
</dbReference>
<protein>
    <submittedName>
        <fullName evidence="2">Signal peptidase</fullName>
    </submittedName>
</protein>
<dbReference type="RefSeq" id="WP_153494855.1">
    <property type="nucleotide sequence ID" value="NZ_CBCRWP010000015.1"/>
</dbReference>
<dbReference type="Pfam" id="PF04468">
    <property type="entry name" value="PSP1"/>
    <property type="match status" value="1"/>
</dbReference>
<proteinExistence type="predicted"/>
<dbReference type="GO" id="GO:0005737">
    <property type="term" value="C:cytoplasm"/>
    <property type="evidence" value="ECO:0007669"/>
    <property type="project" value="TreeGrafter"/>
</dbReference>
<feature type="domain" description="PSP1 C-terminal" evidence="1">
    <location>
        <begin position="55"/>
        <end position="140"/>
    </location>
</feature>
<accession>A0A7X2CZU5</accession>
<sequence>MIVEIKFSHGETTLFAHTTIPIVPKETILFTTDKGLNYGTALRVSPDNAAVLTESEVVRKATVQDLEKISALELENQSAKVRVRELVQQAQLEMKIIDVAFNFEKSQIFIAFTADKRVDFRELLKALATNFHSRIELRQIGPRDAAKVYGGIGPCGRPLCCSEFIYDFPNVSIKMAKNQALSLKQSKLNGMCGRLMCCLTYEDDFYKEAQKNFPDFGETITTQDGKGRVIGMNILKNQIKVRFEETIKDYDITQWKGSHG</sequence>
<keyword evidence="3" id="KW-1185">Reference proteome</keyword>
<dbReference type="InterPro" id="IPR047767">
    <property type="entry name" value="PSP1-like"/>
</dbReference>
<evidence type="ECO:0000259" key="1">
    <source>
        <dbReference type="PROSITE" id="PS51411"/>
    </source>
</evidence>
<dbReference type="InterPro" id="IPR007557">
    <property type="entry name" value="PSP1_C"/>
</dbReference>